<evidence type="ECO:0000313" key="1">
    <source>
        <dbReference type="EMBL" id="MDC0669201.1"/>
    </source>
</evidence>
<dbReference type="EMBL" id="JAQNDN010000007">
    <property type="protein sequence ID" value="MDC0669201.1"/>
    <property type="molecule type" value="Genomic_DNA"/>
</dbReference>
<gene>
    <name evidence="1" type="ORF">POL58_15725</name>
</gene>
<evidence type="ECO:0000313" key="2">
    <source>
        <dbReference type="Proteomes" id="UP001217838"/>
    </source>
</evidence>
<comment type="caution">
    <text evidence="1">The sequence shown here is derived from an EMBL/GenBank/DDBJ whole genome shotgun (WGS) entry which is preliminary data.</text>
</comment>
<dbReference type="RefSeq" id="WP_271998906.1">
    <property type="nucleotide sequence ID" value="NZ_JAQNDN010000007.1"/>
</dbReference>
<dbReference type="Proteomes" id="UP001217838">
    <property type="component" value="Unassembled WGS sequence"/>
</dbReference>
<proteinExistence type="predicted"/>
<accession>A0ABT5B853</accession>
<name>A0ABT5B853_9BACT</name>
<protein>
    <submittedName>
        <fullName evidence="1">Uncharacterized protein</fullName>
    </submittedName>
</protein>
<organism evidence="1 2">
    <name type="scientific">Nannocystis radixulma</name>
    <dbReference type="NCBI Taxonomy" id="2995305"/>
    <lineage>
        <taxon>Bacteria</taxon>
        <taxon>Pseudomonadati</taxon>
        <taxon>Myxococcota</taxon>
        <taxon>Polyangia</taxon>
        <taxon>Nannocystales</taxon>
        <taxon>Nannocystaceae</taxon>
        <taxon>Nannocystis</taxon>
    </lineage>
</organism>
<sequence length="213" mass="23018">MHAAFIATALALATPVVPVVPPDLPATVDDETRRLFEQPLTSFEDACEAQGDSRVRRVRFATLSPAGLTEDRLELRTTTWPTSQEHILEYLVNDVVMFTQVSDVDVRPTPAGARFLHDRSAGARREKVLAAFAAAHPRIFAADVQAPQQSCGTLRGKHEEKGKCAAIAALGCVPKIVAICLASLGAGYLCNYLVDRTCDENPDSCEPGWTTGE</sequence>
<keyword evidence="2" id="KW-1185">Reference proteome</keyword>
<reference evidence="1 2" key="1">
    <citation type="submission" date="2022-11" db="EMBL/GenBank/DDBJ databases">
        <title>Minimal conservation of predation-associated metabolite biosynthetic gene clusters underscores biosynthetic potential of Myxococcota including descriptions for ten novel species: Archangium lansinium sp. nov., Myxococcus landrumus sp. nov., Nannocystis bai.</title>
        <authorList>
            <person name="Ahearne A."/>
            <person name="Stevens C."/>
            <person name="Dowd S."/>
        </authorList>
    </citation>
    <scope>NUCLEOTIDE SEQUENCE [LARGE SCALE GENOMIC DNA]</scope>
    <source>
        <strain evidence="1 2">NCELM</strain>
    </source>
</reference>